<dbReference type="EMBL" id="BAAAPE010000010">
    <property type="protein sequence ID" value="GAA2081601.1"/>
    <property type="molecule type" value="Genomic_DNA"/>
</dbReference>
<dbReference type="Proteomes" id="UP001500016">
    <property type="component" value="Unassembled WGS sequence"/>
</dbReference>
<feature type="transmembrane region" description="Helical" evidence="2">
    <location>
        <begin position="260"/>
        <end position="280"/>
    </location>
</feature>
<evidence type="ECO:0000256" key="1">
    <source>
        <dbReference type="SAM" id="MobiDB-lite"/>
    </source>
</evidence>
<keyword evidence="2" id="KW-0472">Membrane</keyword>
<keyword evidence="2" id="KW-1133">Transmembrane helix</keyword>
<evidence type="ECO:0008006" key="5">
    <source>
        <dbReference type="Google" id="ProtNLM"/>
    </source>
</evidence>
<gene>
    <name evidence="3" type="ORF">GCM10009801_40690</name>
</gene>
<feature type="transmembrane region" description="Helical" evidence="2">
    <location>
        <begin position="300"/>
        <end position="319"/>
    </location>
</feature>
<keyword evidence="4" id="KW-1185">Reference proteome</keyword>
<feature type="transmembrane region" description="Helical" evidence="2">
    <location>
        <begin position="46"/>
        <end position="68"/>
    </location>
</feature>
<feature type="region of interest" description="Disordered" evidence="1">
    <location>
        <begin position="333"/>
        <end position="357"/>
    </location>
</feature>
<accession>A0ABN2W4G9</accession>
<comment type="caution">
    <text evidence="3">The sequence shown here is derived from an EMBL/GenBank/DDBJ whole genome shotgun (WGS) entry which is preliminary data.</text>
</comment>
<protein>
    <recommendedName>
        <fullName evidence="5">LigA protein</fullName>
    </recommendedName>
</protein>
<feature type="transmembrane region" description="Helical" evidence="2">
    <location>
        <begin position="187"/>
        <end position="207"/>
    </location>
</feature>
<proteinExistence type="predicted"/>
<dbReference type="RefSeq" id="WP_344530158.1">
    <property type="nucleotide sequence ID" value="NZ_BAAAPE010000010.1"/>
</dbReference>
<feature type="transmembrane region" description="Helical" evidence="2">
    <location>
        <begin position="135"/>
        <end position="159"/>
    </location>
</feature>
<name>A0ABN2W4G9_9ACTN</name>
<evidence type="ECO:0000256" key="2">
    <source>
        <dbReference type="SAM" id="Phobius"/>
    </source>
</evidence>
<evidence type="ECO:0000313" key="3">
    <source>
        <dbReference type="EMBL" id="GAA2081601.1"/>
    </source>
</evidence>
<feature type="transmembrane region" description="Helical" evidence="2">
    <location>
        <begin position="227"/>
        <end position="248"/>
    </location>
</feature>
<reference evidence="3 4" key="1">
    <citation type="journal article" date="2019" name="Int. J. Syst. Evol. Microbiol.">
        <title>The Global Catalogue of Microorganisms (GCM) 10K type strain sequencing project: providing services to taxonomists for standard genome sequencing and annotation.</title>
        <authorList>
            <consortium name="The Broad Institute Genomics Platform"/>
            <consortium name="The Broad Institute Genome Sequencing Center for Infectious Disease"/>
            <person name="Wu L."/>
            <person name="Ma J."/>
        </authorList>
    </citation>
    <scope>NUCLEOTIDE SEQUENCE [LARGE SCALE GENOMIC DNA]</scope>
    <source>
        <strain evidence="3 4">JCM 15478</strain>
    </source>
</reference>
<organism evidence="3 4">
    <name type="scientific">Streptomyces albiaxialis</name>
    <dbReference type="NCBI Taxonomy" id="329523"/>
    <lineage>
        <taxon>Bacteria</taxon>
        <taxon>Bacillati</taxon>
        <taxon>Actinomycetota</taxon>
        <taxon>Actinomycetes</taxon>
        <taxon>Kitasatosporales</taxon>
        <taxon>Streptomycetaceae</taxon>
        <taxon>Streptomyces</taxon>
    </lineage>
</organism>
<feature type="compositionally biased region" description="Basic and acidic residues" evidence="1">
    <location>
        <begin position="344"/>
        <end position="357"/>
    </location>
</feature>
<feature type="transmembrane region" description="Helical" evidence="2">
    <location>
        <begin position="80"/>
        <end position="101"/>
    </location>
</feature>
<evidence type="ECO:0000313" key="4">
    <source>
        <dbReference type="Proteomes" id="UP001500016"/>
    </source>
</evidence>
<sequence length="357" mass="36912">MTKSRNALLALVPLACLPYLLLKVSWLCGGTAGIPEGSTLRDGGGTLWALNLLTVAMDATVILLAVALARPWGQRLPAPLMAVPLWGASGLLGPILVAFPVQTVHGWLTGGTESSGGGSNGGSDGKGADALLDDWVWATVYTGFSVQGIVLGTLFVLYVRERWGTLRRARVRTLPGPTRPSARTRTALSAAVLGALPLAVMYAMRAAGSTTGLAPEQVEQRDASTHIVELTYLFFILLAVAGTAWLVLGRGNPRLWKPLAAAWAGSGVMACWGGWLLMGVLSGGGRVLGDSATVLAQCAYGLQMAVGLLLAALTARALIRHGGTGVRTRAEVRTDTGAGAEARTGARADVRAGAEVG</sequence>
<keyword evidence="2" id="KW-0812">Transmembrane</keyword>